<dbReference type="GO" id="GO:0009423">
    <property type="term" value="P:chorismate biosynthetic process"/>
    <property type="evidence" value="ECO:0007669"/>
    <property type="project" value="UniProtKB-UniRule"/>
</dbReference>
<dbReference type="HAMAP" id="MF_00210">
    <property type="entry name" value="EPSP_synth"/>
    <property type="match status" value="1"/>
</dbReference>
<protein>
    <recommendedName>
        <fullName evidence="8">3-phosphoshikimate 1-carboxyvinyltransferase</fullName>
        <ecNumber evidence="8">2.5.1.19</ecNumber>
    </recommendedName>
    <alternativeName>
        <fullName evidence="8">5-enolpyruvylshikimate-3-phosphate synthase</fullName>
        <shortName evidence="8">EPSP synthase</shortName>
        <shortName evidence="8">EPSPS</shortName>
    </alternativeName>
</protein>
<evidence type="ECO:0000256" key="6">
    <source>
        <dbReference type="ARBA" id="ARBA00023141"/>
    </source>
</evidence>
<feature type="binding site" evidence="8">
    <location>
        <position position="340"/>
    </location>
    <ligand>
        <name>3-phosphoshikimate</name>
        <dbReference type="ChEBI" id="CHEBI:145989"/>
    </ligand>
</feature>
<comment type="subunit">
    <text evidence="8">Monomer.</text>
</comment>
<dbReference type="GO" id="GO:0009073">
    <property type="term" value="P:aromatic amino acid family biosynthetic process"/>
    <property type="evidence" value="ECO:0007669"/>
    <property type="project" value="UniProtKB-KW"/>
</dbReference>
<reference evidence="10 11" key="1">
    <citation type="submission" date="2020-09" db="EMBL/GenBank/DDBJ databases">
        <title>Genome sequence of the banana aphid, Pentalonia nigronervosa Coquerel (Hemiptera: Aphididae) and its symbionts.</title>
        <authorList>
            <person name="Mathers T.C."/>
            <person name="Mugford S.T."/>
            <person name="Hogenhout S.A."/>
            <person name="Tripathi L."/>
        </authorList>
    </citation>
    <scope>NUCLEOTIDE SEQUENCE [LARGE SCALE GENOMIC DNA]</scope>
    <source>
        <strain evidence="10">Ba4</strain>
    </source>
</reference>
<feature type="binding site" evidence="8">
    <location>
        <position position="173"/>
    </location>
    <ligand>
        <name>3-phosphoshikimate</name>
        <dbReference type="ChEBI" id="CHEBI:145989"/>
    </ligand>
</feature>
<evidence type="ECO:0000256" key="5">
    <source>
        <dbReference type="ARBA" id="ARBA00022679"/>
    </source>
</evidence>
<dbReference type="PROSITE" id="PS00104">
    <property type="entry name" value="EPSP_SYNTHASE_1"/>
    <property type="match status" value="1"/>
</dbReference>
<dbReference type="Gene3D" id="3.65.10.10">
    <property type="entry name" value="Enolpyruvate transferase domain"/>
    <property type="match status" value="2"/>
</dbReference>
<evidence type="ECO:0000256" key="8">
    <source>
        <dbReference type="HAMAP-Rule" id="MF_00210"/>
    </source>
</evidence>
<dbReference type="NCBIfam" id="TIGR01356">
    <property type="entry name" value="aroA"/>
    <property type="match status" value="1"/>
</dbReference>
<dbReference type="FunFam" id="3.65.10.10:FF:000003">
    <property type="entry name" value="3-phosphoshikimate 1-carboxyvinyltransferase"/>
    <property type="match status" value="1"/>
</dbReference>
<feature type="binding site" evidence="8">
    <location>
        <position position="175"/>
    </location>
    <ligand>
        <name>phosphoenolpyruvate</name>
        <dbReference type="ChEBI" id="CHEBI:58702"/>
    </ligand>
</feature>
<feature type="binding site" evidence="8">
    <location>
        <position position="201"/>
    </location>
    <ligand>
        <name>3-phosphoshikimate</name>
        <dbReference type="ChEBI" id="CHEBI:145989"/>
    </ligand>
</feature>
<keyword evidence="5 8" id="KW-0808">Transferase</keyword>
<feature type="binding site" evidence="8">
    <location>
        <position position="97"/>
    </location>
    <ligand>
        <name>phosphoenolpyruvate</name>
        <dbReference type="ChEBI" id="CHEBI:58702"/>
    </ligand>
</feature>
<dbReference type="AlphaFoldDB" id="A0A7H1B038"/>
<dbReference type="Pfam" id="PF00275">
    <property type="entry name" value="EPSP_synthase"/>
    <property type="match status" value="1"/>
</dbReference>
<feature type="binding site" evidence="8">
    <location>
        <position position="174"/>
    </location>
    <ligand>
        <name>3-phosphoshikimate</name>
        <dbReference type="ChEBI" id="CHEBI:145989"/>
    </ligand>
</feature>
<feature type="binding site" evidence="8">
    <location>
        <position position="415"/>
    </location>
    <ligand>
        <name>phosphoenolpyruvate</name>
        <dbReference type="ChEBI" id="CHEBI:58702"/>
    </ligand>
</feature>
<comment type="similarity">
    <text evidence="2 8">Belongs to the EPSP synthase family.</text>
</comment>
<proteinExistence type="inferred from homology"/>
<name>A0A7H1B038_9GAMM</name>
<accession>A0A7H1B038</accession>
<dbReference type="GO" id="GO:0008652">
    <property type="term" value="P:amino acid biosynthetic process"/>
    <property type="evidence" value="ECO:0007669"/>
    <property type="project" value="UniProtKB-KW"/>
</dbReference>
<dbReference type="InterPro" id="IPR036968">
    <property type="entry name" value="Enolpyruvate_Tfrase_sf"/>
</dbReference>
<feature type="binding site" evidence="8">
    <location>
        <position position="24"/>
    </location>
    <ligand>
        <name>3-phosphoshikimate</name>
        <dbReference type="ChEBI" id="CHEBI:145989"/>
    </ligand>
</feature>
<evidence type="ECO:0000256" key="7">
    <source>
        <dbReference type="ARBA" id="ARBA00044633"/>
    </source>
</evidence>
<dbReference type="GO" id="GO:0005737">
    <property type="term" value="C:cytoplasm"/>
    <property type="evidence" value="ECO:0007669"/>
    <property type="project" value="UniProtKB-SubCell"/>
</dbReference>
<feature type="binding site" evidence="8">
    <location>
        <position position="175"/>
    </location>
    <ligand>
        <name>3-phosphoshikimate</name>
        <dbReference type="ChEBI" id="CHEBI:145989"/>
    </ligand>
</feature>
<evidence type="ECO:0000313" key="10">
    <source>
        <dbReference type="EMBL" id="QNS02093.1"/>
    </source>
</evidence>
<dbReference type="CDD" id="cd01556">
    <property type="entry name" value="EPSP_synthase"/>
    <property type="match status" value="1"/>
</dbReference>
<dbReference type="InterPro" id="IPR013792">
    <property type="entry name" value="RNA3'P_cycl/enolpyr_Trfase_a/b"/>
</dbReference>
<dbReference type="EMBL" id="CP061275">
    <property type="protein sequence ID" value="QNS02093.1"/>
    <property type="molecule type" value="Genomic_DNA"/>
</dbReference>
<dbReference type="GO" id="GO:0003866">
    <property type="term" value="F:3-phosphoshikimate 1-carboxyvinyltransferase activity"/>
    <property type="evidence" value="ECO:0007669"/>
    <property type="project" value="UniProtKB-UniRule"/>
</dbReference>
<evidence type="ECO:0000256" key="3">
    <source>
        <dbReference type="ARBA" id="ARBA00022490"/>
    </source>
</evidence>
<feature type="binding site" evidence="8">
    <location>
        <position position="344"/>
    </location>
    <ligand>
        <name>3-phosphoshikimate</name>
        <dbReference type="ChEBI" id="CHEBI:145989"/>
    </ligand>
</feature>
<dbReference type="Proteomes" id="UP000516346">
    <property type="component" value="Chromosome"/>
</dbReference>
<evidence type="ECO:0000256" key="4">
    <source>
        <dbReference type="ARBA" id="ARBA00022605"/>
    </source>
</evidence>
<feature type="binding site" evidence="8">
    <location>
        <position position="348"/>
    </location>
    <ligand>
        <name>phosphoenolpyruvate</name>
        <dbReference type="ChEBI" id="CHEBI:58702"/>
    </ligand>
</feature>
<keyword evidence="3 8" id="KW-0963">Cytoplasm</keyword>
<dbReference type="FunFam" id="3.65.10.10:FF:000004">
    <property type="entry name" value="3-phosphoshikimate 1-carboxyvinyltransferase"/>
    <property type="match status" value="1"/>
</dbReference>
<feature type="binding site" evidence="8">
    <location>
        <position position="390"/>
    </location>
    <ligand>
        <name>phosphoenolpyruvate</name>
        <dbReference type="ChEBI" id="CHEBI:58702"/>
    </ligand>
</feature>
<dbReference type="InterPro" id="IPR023193">
    <property type="entry name" value="EPSP_synthase_CS"/>
</dbReference>
<feature type="binding site" evidence="8">
    <location>
        <position position="317"/>
    </location>
    <ligand>
        <name>3-phosphoshikimate</name>
        <dbReference type="ChEBI" id="CHEBI:145989"/>
    </ligand>
</feature>
<dbReference type="PIRSF" id="PIRSF000505">
    <property type="entry name" value="EPSPS"/>
    <property type="match status" value="1"/>
</dbReference>
<feature type="binding site" evidence="8">
    <location>
        <position position="23"/>
    </location>
    <ligand>
        <name>3-phosphoshikimate</name>
        <dbReference type="ChEBI" id="CHEBI:145989"/>
    </ligand>
</feature>
<dbReference type="InterPro" id="IPR006264">
    <property type="entry name" value="EPSP_synthase"/>
</dbReference>
<dbReference type="PROSITE" id="PS00885">
    <property type="entry name" value="EPSP_SYNTHASE_2"/>
    <property type="match status" value="1"/>
</dbReference>
<evidence type="ECO:0000313" key="11">
    <source>
        <dbReference type="Proteomes" id="UP000516346"/>
    </source>
</evidence>
<comment type="pathway">
    <text evidence="1 8">Metabolic intermediate biosynthesis; chorismate biosynthesis; chorismate from D-erythrose 4-phosphate and phosphoenolpyruvate: step 6/7.</text>
</comment>
<dbReference type="UniPathway" id="UPA00053">
    <property type="reaction ID" value="UER00089"/>
</dbReference>
<feature type="binding site" evidence="8">
    <location>
        <position position="128"/>
    </location>
    <ligand>
        <name>phosphoenolpyruvate</name>
        <dbReference type="ChEBI" id="CHEBI:58702"/>
    </ligand>
</feature>
<feature type="domain" description="Enolpyruvate transferase" evidence="9">
    <location>
        <begin position="8"/>
        <end position="423"/>
    </location>
</feature>
<keyword evidence="6 8" id="KW-0057">Aromatic amino acid biosynthesis</keyword>
<keyword evidence="4 8" id="KW-0028">Amino-acid biosynthesis</keyword>
<organism evidence="10 11">
    <name type="scientific">Buchnera aphidicola</name>
    <name type="common">Pentalonia nigronervosa</name>
    <dbReference type="NCBI Taxonomy" id="1309793"/>
    <lineage>
        <taxon>Bacteria</taxon>
        <taxon>Pseudomonadati</taxon>
        <taxon>Pseudomonadota</taxon>
        <taxon>Gammaproteobacteria</taxon>
        <taxon>Enterobacterales</taxon>
        <taxon>Erwiniaceae</taxon>
        <taxon>Buchnera</taxon>
    </lineage>
</organism>
<dbReference type="SUPFAM" id="SSF55205">
    <property type="entry name" value="EPT/RTPC-like"/>
    <property type="match status" value="1"/>
</dbReference>
<dbReference type="EC" id="2.5.1.19" evidence="8"/>
<evidence type="ECO:0000256" key="2">
    <source>
        <dbReference type="ARBA" id="ARBA00009948"/>
    </source>
</evidence>
<dbReference type="PANTHER" id="PTHR21090">
    <property type="entry name" value="AROM/DEHYDROQUINATE SYNTHASE"/>
    <property type="match status" value="1"/>
</dbReference>
<gene>
    <name evidence="8 10" type="primary">aroA</name>
    <name evidence="10" type="ORF">ICW73_00815</name>
</gene>
<evidence type="ECO:0000256" key="1">
    <source>
        <dbReference type="ARBA" id="ARBA00004811"/>
    </source>
</evidence>
<feature type="binding site" evidence="8">
    <location>
        <position position="28"/>
    </location>
    <ligand>
        <name>3-phosphoshikimate</name>
        <dbReference type="ChEBI" id="CHEBI:145989"/>
    </ligand>
</feature>
<evidence type="ECO:0000259" key="9">
    <source>
        <dbReference type="Pfam" id="PF00275"/>
    </source>
</evidence>
<dbReference type="InterPro" id="IPR001986">
    <property type="entry name" value="Enolpyruvate_Tfrase_dom"/>
</dbReference>
<comment type="function">
    <text evidence="8">Catalyzes the transfer of the enolpyruvyl moiety of phosphoenolpyruvate (PEP) to the 5-hydroxyl of shikimate-3-phosphate (S3P) to produce enolpyruvyl shikimate-3-phosphate and inorganic phosphate.</text>
</comment>
<feature type="active site" description="Proton acceptor" evidence="8">
    <location>
        <position position="317"/>
    </location>
</feature>
<sequence>MQKSLILKPVSYVSGEIDLPGSKSISNRVLLLSSLSTGTTNIKNLLDSDDTRYMLNALRQLGVIYHLSNDKKNCCLEGLGQPFKILKSITLHLGNAGTVMRPLVAALSLKNNNTNYVVLTGDKRMHERPIKHLIDALKSGGACIKYIQNIGYPPIYVYGGFTGGSIVLDSSISSQFLTSLLMIAPLALKDSTITIKGKLVSRPYVDITLNLIKNFGVNIEHNDYQTFYIRGQQRYYTPGNYVIEGDASSASYFLAAAAIKGGSVTVTGVGKSSIQGDIKFSNILEEMGAKIFWGNNFITCTRYQLKSISLDLNYIPDTAMTVAIVSLFSQGTTIIKNVYNWRVKETDRLTAMATELRKIGAIVQEGKDFLSITPPTIFKYANINTYNDHRIAMCFSLICLSNTGVNIINPDCTSKTFPDYFKKFLSIARYN</sequence>
<comment type="catalytic activity">
    <reaction evidence="7">
        <text>3-phosphoshikimate + phosphoenolpyruvate = 5-O-(1-carboxyvinyl)-3-phosphoshikimate + phosphate</text>
        <dbReference type="Rhea" id="RHEA:21256"/>
        <dbReference type="ChEBI" id="CHEBI:43474"/>
        <dbReference type="ChEBI" id="CHEBI:57701"/>
        <dbReference type="ChEBI" id="CHEBI:58702"/>
        <dbReference type="ChEBI" id="CHEBI:145989"/>
        <dbReference type="EC" id="2.5.1.19"/>
    </reaction>
    <physiologicalReaction direction="left-to-right" evidence="7">
        <dbReference type="Rhea" id="RHEA:21257"/>
    </physiologicalReaction>
</comment>
<feature type="binding site" evidence="8">
    <location>
        <position position="23"/>
    </location>
    <ligand>
        <name>phosphoenolpyruvate</name>
        <dbReference type="ChEBI" id="CHEBI:58702"/>
    </ligand>
</feature>
<comment type="subcellular location">
    <subcellularLocation>
        <location evidence="8">Cytoplasm</location>
    </subcellularLocation>
</comment>
<dbReference type="PANTHER" id="PTHR21090:SF5">
    <property type="entry name" value="PENTAFUNCTIONAL AROM POLYPEPTIDE"/>
    <property type="match status" value="1"/>
</dbReference>